<dbReference type="GO" id="GO:0005886">
    <property type="term" value="C:plasma membrane"/>
    <property type="evidence" value="ECO:0007669"/>
    <property type="project" value="UniProtKB-SubCell"/>
</dbReference>
<dbReference type="GO" id="GO:0005549">
    <property type="term" value="F:odorant binding"/>
    <property type="evidence" value="ECO:0007669"/>
    <property type="project" value="InterPro"/>
</dbReference>
<evidence type="ECO:0000256" key="1">
    <source>
        <dbReference type="ARBA" id="ARBA00004651"/>
    </source>
</evidence>
<feature type="transmembrane region" description="Helical" evidence="10">
    <location>
        <begin position="172"/>
        <end position="195"/>
    </location>
</feature>
<keyword evidence="9 10" id="KW-0807">Transducer</keyword>
<keyword evidence="7 10" id="KW-0472">Membrane</keyword>
<evidence type="ECO:0000313" key="11">
    <source>
        <dbReference type="EMBL" id="CRK88697.1"/>
    </source>
</evidence>
<keyword evidence="6 10" id="KW-1133">Transmembrane helix</keyword>
<feature type="transmembrane region" description="Helical" evidence="10">
    <location>
        <begin position="126"/>
        <end position="146"/>
    </location>
</feature>
<dbReference type="InterPro" id="IPR004117">
    <property type="entry name" value="7tm6_olfct_rcpt"/>
</dbReference>
<evidence type="ECO:0000256" key="3">
    <source>
        <dbReference type="ARBA" id="ARBA00022606"/>
    </source>
</evidence>
<feature type="transmembrane region" description="Helical" evidence="10">
    <location>
        <begin position="267"/>
        <end position="290"/>
    </location>
</feature>
<dbReference type="PANTHER" id="PTHR21137">
    <property type="entry name" value="ODORANT RECEPTOR"/>
    <property type="match status" value="1"/>
</dbReference>
<evidence type="ECO:0000256" key="5">
    <source>
        <dbReference type="ARBA" id="ARBA00022725"/>
    </source>
</evidence>
<evidence type="ECO:0000256" key="7">
    <source>
        <dbReference type="ARBA" id="ARBA00023136"/>
    </source>
</evidence>
<evidence type="ECO:0000313" key="12">
    <source>
        <dbReference type="Proteomes" id="UP000183832"/>
    </source>
</evidence>
<accession>A0A1J1HR62</accession>
<keyword evidence="2" id="KW-1003">Cell membrane</keyword>
<evidence type="ECO:0000256" key="6">
    <source>
        <dbReference type="ARBA" id="ARBA00022989"/>
    </source>
</evidence>
<dbReference type="AlphaFoldDB" id="A0A1J1HR62"/>
<gene>
    <name evidence="11" type="ORF">CLUMA_CG002373</name>
</gene>
<dbReference type="EMBL" id="CVRI01000009">
    <property type="protein sequence ID" value="CRK88697.1"/>
    <property type="molecule type" value="Genomic_DNA"/>
</dbReference>
<evidence type="ECO:0000256" key="10">
    <source>
        <dbReference type="RuleBase" id="RU351113"/>
    </source>
</evidence>
<comment type="caution">
    <text evidence="10">Lacks conserved residue(s) required for the propagation of feature annotation.</text>
</comment>
<feature type="transmembrane region" description="Helical" evidence="10">
    <location>
        <begin position="302"/>
        <end position="322"/>
    </location>
</feature>
<dbReference type="Proteomes" id="UP000183832">
    <property type="component" value="Unassembled WGS sequence"/>
</dbReference>
<sequence length="422" mass="48695">MENFDFLLPLKVPFQLLKIFGFWFDENASKSYKMYGILLHVILADLFVIGQFVEFFRVDGLFVKTLIIAVSFTFLGASIKTKNVMIVSKKIVEIIADLKEIIALLDSNVSDLRILKGKSRQVTKFFWVYWIMCLIVISWGSFIPWINYFQNPEPPYKLLYPTWSPFNHEQNIFGFVIVSFYESLTSGVFCGVVVAEDIFPVYFFNIISGMLQELNERISYITKKRENSGNGESTGKRTKHDEHFMELLRCVEIHHRIKKVIQKVENIFSAMIVIQGIMSVILICTIAFTLSKMSIMSEPSLFIFMFTYMVPMILEIFLPCYFGNEVSLASQKFSTTLFHIDWIEEDKNFKSAMKMVLENTKTPIKIAAAQGVFPVNLWTFLRIINSAFSVYAVLQSMKGISTTTASHSIHQNMRNSESLKFQ</sequence>
<evidence type="ECO:0000256" key="9">
    <source>
        <dbReference type="ARBA" id="ARBA00023224"/>
    </source>
</evidence>
<comment type="similarity">
    <text evidence="10">Belongs to the insect chemoreceptor superfamily. Heteromeric odorant receptor channel (TC 1.A.69) family.</text>
</comment>
<dbReference type="STRING" id="568069.A0A1J1HR62"/>
<dbReference type="OrthoDB" id="7791689at2759"/>
<keyword evidence="4 10" id="KW-0812">Transmembrane</keyword>
<protein>
    <recommendedName>
        <fullName evidence="10">Odorant receptor</fullName>
    </recommendedName>
</protein>
<dbReference type="GO" id="GO:0007165">
    <property type="term" value="P:signal transduction"/>
    <property type="evidence" value="ECO:0007669"/>
    <property type="project" value="UniProtKB-KW"/>
</dbReference>
<keyword evidence="8 10" id="KW-0675">Receptor</keyword>
<reference evidence="11 12" key="1">
    <citation type="submission" date="2015-04" db="EMBL/GenBank/DDBJ databases">
        <authorList>
            <person name="Syromyatnikov M.Y."/>
            <person name="Popov V.N."/>
        </authorList>
    </citation>
    <scope>NUCLEOTIDE SEQUENCE [LARGE SCALE GENOMIC DNA]</scope>
</reference>
<keyword evidence="3 10" id="KW-0716">Sensory transduction</keyword>
<comment type="subcellular location">
    <subcellularLocation>
        <location evidence="1 10">Cell membrane</location>
        <topology evidence="1 10">Multi-pass membrane protein</topology>
    </subcellularLocation>
</comment>
<evidence type="ECO:0000256" key="2">
    <source>
        <dbReference type="ARBA" id="ARBA00022475"/>
    </source>
</evidence>
<evidence type="ECO:0000256" key="4">
    <source>
        <dbReference type="ARBA" id="ARBA00022692"/>
    </source>
</evidence>
<dbReference type="GO" id="GO:0004984">
    <property type="term" value="F:olfactory receptor activity"/>
    <property type="evidence" value="ECO:0007669"/>
    <property type="project" value="InterPro"/>
</dbReference>
<evidence type="ECO:0000256" key="8">
    <source>
        <dbReference type="ARBA" id="ARBA00023170"/>
    </source>
</evidence>
<feature type="transmembrane region" description="Helical" evidence="10">
    <location>
        <begin position="61"/>
        <end position="79"/>
    </location>
</feature>
<organism evidence="11 12">
    <name type="scientific">Clunio marinus</name>
    <dbReference type="NCBI Taxonomy" id="568069"/>
    <lineage>
        <taxon>Eukaryota</taxon>
        <taxon>Metazoa</taxon>
        <taxon>Ecdysozoa</taxon>
        <taxon>Arthropoda</taxon>
        <taxon>Hexapoda</taxon>
        <taxon>Insecta</taxon>
        <taxon>Pterygota</taxon>
        <taxon>Neoptera</taxon>
        <taxon>Endopterygota</taxon>
        <taxon>Diptera</taxon>
        <taxon>Nematocera</taxon>
        <taxon>Chironomoidea</taxon>
        <taxon>Chironomidae</taxon>
        <taxon>Clunio</taxon>
    </lineage>
</organism>
<feature type="transmembrane region" description="Helical" evidence="10">
    <location>
        <begin position="36"/>
        <end position="55"/>
    </location>
</feature>
<keyword evidence="5 10" id="KW-0552">Olfaction</keyword>
<name>A0A1J1HR62_9DIPT</name>
<proteinExistence type="inferred from homology"/>
<keyword evidence="12" id="KW-1185">Reference proteome</keyword>
<dbReference type="PANTHER" id="PTHR21137:SF35">
    <property type="entry name" value="ODORANT RECEPTOR 19A-RELATED"/>
    <property type="match status" value="1"/>
</dbReference>
<dbReference type="Pfam" id="PF02949">
    <property type="entry name" value="7tm_6"/>
    <property type="match status" value="1"/>
</dbReference>